<dbReference type="SUPFAM" id="SSF51735">
    <property type="entry name" value="NAD(P)-binding Rossmann-fold domains"/>
    <property type="match status" value="1"/>
</dbReference>
<dbReference type="PANTHER" id="PTHR47129:SF1">
    <property type="entry name" value="NMRA-LIKE DOMAIN-CONTAINING PROTEIN"/>
    <property type="match status" value="1"/>
</dbReference>
<organism evidence="2 3">
    <name type="scientific">Acinetobacter populi</name>
    <dbReference type="NCBI Taxonomy" id="1582270"/>
    <lineage>
        <taxon>Bacteria</taxon>
        <taxon>Pseudomonadati</taxon>
        <taxon>Pseudomonadota</taxon>
        <taxon>Gammaproteobacteria</taxon>
        <taxon>Moraxellales</taxon>
        <taxon>Moraxellaceae</taxon>
        <taxon>Acinetobacter</taxon>
    </lineage>
</organism>
<dbReference type="AlphaFoldDB" id="A0A1Z9YYB3"/>
<accession>A0A1Z9YYB3</accession>
<proteinExistence type="predicted"/>
<evidence type="ECO:0000313" key="2">
    <source>
        <dbReference type="EMBL" id="OUY07214.1"/>
    </source>
</evidence>
<dbReference type="InterPro" id="IPR016040">
    <property type="entry name" value="NAD(P)-bd_dom"/>
</dbReference>
<evidence type="ECO:0000313" key="3">
    <source>
        <dbReference type="Proteomes" id="UP000196536"/>
    </source>
</evidence>
<dbReference type="RefSeq" id="WP_087620811.1">
    <property type="nucleotide sequence ID" value="NZ_NEXX01000003.1"/>
</dbReference>
<dbReference type="Proteomes" id="UP000196536">
    <property type="component" value="Unassembled WGS sequence"/>
</dbReference>
<dbReference type="PANTHER" id="PTHR47129">
    <property type="entry name" value="QUINONE OXIDOREDUCTASE 2"/>
    <property type="match status" value="1"/>
</dbReference>
<feature type="domain" description="NAD(P)-binding" evidence="1">
    <location>
        <begin position="7"/>
        <end position="146"/>
    </location>
</feature>
<evidence type="ECO:0000259" key="1">
    <source>
        <dbReference type="Pfam" id="PF13460"/>
    </source>
</evidence>
<dbReference type="EMBL" id="NEXX01000003">
    <property type="protein sequence ID" value="OUY07214.1"/>
    <property type="molecule type" value="Genomic_DNA"/>
</dbReference>
<dbReference type="Gene3D" id="3.90.25.10">
    <property type="entry name" value="UDP-galactose 4-epimerase, domain 1"/>
    <property type="match status" value="1"/>
</dbReference>
<dbReference type="InterPro" id="IPR036291">
    <property type="entry name" value="NAD(P)-bd_dom_sf"/>
</dbReference>
<comment type="caution">
    <text evidence="2">The sequence shown here is derived from an EMBL/GenBank/DDBJ whole genome shotgun (WGS) entry which is preliminary data.</text>
</comment>
<protein>
    <submittedName>
        <fullName evidence="2">NAD(P)-dependent oxidoreductase</fullName>
    </submittedName>
</protein>
<dbReference type="Pfam" id="PF13460">
    <property type="entry name" value="NAD_binding_10"/>
    <property type="match status" value="1"/>
</dbReference>
<keyword evidence="3" id="KW-1185">Reference proteome</keyword>
<sequence>MRIAITGATGQLGQLVLQQLLQRTEAFNIVALARDLNKAEVLNQYGVEIRPFNYDNSPEQLLSSLKDITHLLLISSSEVGKRVTQHQNVIQAAELAGIQLIAYTSLLDADQSPLSLAQEHVATEKLIKASHLPYTILRNNWYSENYAMTLPQSIETGAIIGATHHGQISSASRLDYATAAAVILTSDGHQNKIYELAGDNSYILDDVAQWATEISGKPVVYQDLSEDELKQTLIKVGLPETFADILADADEGVSKGAMYSDRKDLHQLIGRATTPMAETIRTILSQSLS</sequence>
<dbReference type="Gene3D" id="3.40.50.720">
    <property type="entry name" value="NAD(P)-binding Rossmann-like Domain"/>
    <property type="match status" value="1"/>
</dbReference>
<gene>
    <name evidence="2" type="ORF">CAP51_11085</name>
</gene>
<dbReference type="OrthoDB" id="5510591at2"/>
<dbReference type="InterPro" id="IPR052718">
    <property type="entry name" value="NmrA-type_oxidoreductase"/>
</dbReference>
<name>A0A1Z9YYB3_9GAMM</name>
<dbReference type="CDD" id="cd05269">
    <property type="entry name" value="TMR_SDR_a"/>
    <property type="match status" value="1"/>
</dbReference>
<reference evidence="2 3" key="1">
    <citation type="submission" date="2017-05" db="EMBL/GenBank/DDBJ databases">
        <title>Acinetobacter populi ANC 5415 (= PBJ7), whole genome shotgun sequencing project.</title>
        <authorList>
            <person name="Nemec A."/>
            <person name="Radolfova-Krizova L."/>
        </authorList>
    </citation>
    <scope>NUCLEOTIDE SEQUENCE [LARGE SCALE GENOMIC DNA]</scope>
    <source>
        <strain evidence="2 3">PBJ7</strain>
    </source>
</reference>